<keyword evidence="5" id="KW-1185">Reference proteome</keyword>
<dbReference type="Proteomes" id="UP001432322">
    <property type="component" value="Unassembled WGS sequence"/>
</dbReference>
<dbReference type="GO" id="GO:0005739">
    <property type="term" value="C:mitochondrion"/>
    <property type="evidence" value="ECO:0007669"/>
    <property type="project" value="TreeGrafter"/>
</dbReference>
<evidence type="ECO:0000313" key="4">
    <source>
        <dbReference type="EMBL" id="GMT10684.1"/>
    </source>
</evidence>
<feature type="non-terminal residue" evidence="4">
    <location>
        <position position="1"/>
    </location>
</feature>
<evidence type="ECO:0008006" key="6">
    <source>
        <dbReference type="Google" id="ProtNLM"/>
    </source>
</evidence>
<protein>
    <recommendedName>
        <fullName evidence="6">2-aminoethanethiol dioxygenase</fullName>
    </recommendedName>
</protein>
<dbReference type="Gene3D" id="2.60.120.10">
    <property type="entry name" value="Jelly Rolls"/>
    <property type="match status" value="1"/>
</dbReference>
<keyword evidence="3" id="KW-0408">Iron</keyword>
<proteinExistence type="predicted"/>
<dbReference type="PANTHER" id="PTHR22966">
    <property type="entry name" value="2-AMINOETHANETHIOL DIOXYGENASE"/>
    <property type="match status" value="1"/>
</dbReference>
<dbReference type="GO" id="GO:0016702">
    <property type="term" value="F:oxidoreductase activity, acting on single donors with incorporation of molecular oxygen, incorporation of two atoms of oxygen"/>
    <property type="evidence" value="ECO:0007669"/>
    <property type="project" value="InterPro"/>
</dbReference>
<reference evidence="4" key="1">
    <citation type="submission" date="2023-10" db="EMBL/GenBank/DDBJ databases">
        <title>Genome assembly of Pristionchus species.</title>
        <authorList>
            <person name="Yoshida K."/>
            <person name="Sommer R.J."/>
        </authorList>
    </citation>
    <scope>NUCLEOTIDE SEQUENCE</scope>
    <source>
        <strain evidence="4">RS5133</strain>
    </source>
</reference>
<keyword evidence="1" id="KW-0479">Metal-binding</keyword>
<sequence>LSVLRMESARNRLLDCISILSRQLVMAPTQRCLLNEISSTLQAVSPATLEVTLPSISIPRLNGSPLFFIPIAESPSMHCSIFGFRNAGDVIPMHDHPLMHGFIRVLRGSLRVTSFSTLSNAHHPHSVRFNGVREVSARDGCIYLSPDRDNIHQVSALEDGTFFFDLLIPGYKEVSCSYFELPHPLPAEGSEIQLRRCSTPDSYSCITLPYDTLHYEE</sequence>
<evidence type="ECO:0000313" key="5">
    <source>
        <dbReference type="Proteomes" id="UP001432322"/>
    </source>
</evidence>
<dbReference type="GO" id="GO:0046872">
    <property type="term" value="F:metal ion binding"/>
    <property type="evidence" value="ECO:0007669"/>
    <property type="project" value="UniProtKB-KW"/>
</dbReference>
<dbReference type="SUPFAM" id="SSF51182">
    <property type="entry name" value="RmlC-like cupins"/>
    <property type="match status" value="1"/>
</dbReference>
<dbReference type="InterPro" id="IPR012864">
    <property type="entry name" value="PCO/ADO"/>
</dbReference>
<keyword evidence="2" id="KW-0560">Oxidoreductase</keyword>
<organism evidence="4 5">
    <name type="scientific">Pristionchus fissidentatus</name>
    <dbReference type="NCBI Taxonomy" id="1538716"/>
    <lineage>
        <taxon>Eukaryota</taxon>
        <taxon>Metazoa</taxon>
        <taxon>Ecdysozoa</taxon>
        <taxon>Nematoda</taxon>
        <taxon>Chromadorea</taxon>
        <taxon>Rhabditida</taxon>
        <taxon>Rhabditina</taxon>
        <taxon>Diplogasteromorpha</taxon>
        <taxon>Diplogasteroidea</taxon>
        <taxon>Neodiplogasteridae</taxon>
        <taxon>Pristionchus</taxon>
    </lineage>
</organism>
<evidence type="ECO:0000256" key="1">
    <source>
        <dbReference type="ARBA" id="ARBA00022723"/>
    </source>
</evidence>
<evidence type="ECO:0000256" key="2">
    <source>
        <dbReference type="ARBA" id="ARBA00023002"/>
    </source>
</evidence>
<dbReference type="InterPro" id="IPR011051">
    <property type="entry name" value="RmlC_Cupin_sf"/>
</dbReference>
<dbReference type="AlphaFoldDB" id="A0AAV5UU81"/>
<dbReference type="EMBL" id="BTSY01000001">
    <property type="protein sequence ID" value="GMT10684.1"/>
    <property type="molecule type" value="Genomic_DNA"/>
</dbReference>
<gene>
    <name evidence="4" type="ORF">PFISCL1PPCAC_1981</name>
</gene>
<comment type="caution">
    <text evidence="4">The sequence shown here is derived from an EMBL/GenBank/DDBJ whole genome shotgun (WGS) entry which is preliminary data.</text>
</comment>
<dbReference type="Pfam" id="PF07847">
    <property type="entry name" value="PCO_ADO"/>
    <property type="match status" value="1"/>
</dbReference>
<evidence type="ECO:0000256" key="3">
    <source>
        <dbReference type="ARBA" id="ARBA00023004"/>
    </source>
</evidence>
<dbReference type="CDD" id="cd20289">
    <property type="entry name" value="cupin_ADO"/>
    <property type="match status" value="1"/>
</dbReference>
<accession>A0AAV5UU81</accession>
<name>A0AAV5UU81_9BILA</name>
<dbReference type="PANTHER" id="PTHR22966:SF61">
    <property type="entry name" value="2-AMINOETHANETHIOL DIOXYGENASE"/>
    <property type="match status" value="1"/>
</dbReference>
<dbReference type="InterPro" id="IPR014710">
    <property type="entry name" value="RmlC-like_jellyroll"/>
</dbReference>